<evidence type="ECO:0000313" key="3">
    <source>
        <dbReference type="Proteomes" id="UP000294257"/>
    </source>
</evidence>
<accession>A0A4V2ERM3</accession>
<comment type="caution">
    <text evidence="2">The sequence shown here is derived from an EMBL/GenBank/DDBJ whole genome shotgun (WGS) entry which is preliminary data.</text>
</comment>
<dbReference type="Proteomes" id="UP000294257">
    <property type="component" value="Unassembled WGS sequence"/>
</dbReference>
<name>A0A4V2ERM3_9PSEU</name>
<dbReference type="CDD" id="cd00093">
    <property type="entry name" value="HTH_XRE"/>
    <property type="match status" value="1"/>
</dbReference>
<reference evidence="2 3" key="1">
    <citation type="submission" date="2019-02" db="EMBL/GenBank/DDBJ databases">
        <title>Genomic Encyclopedia of Type Strains, Phase IV (KMG-IV): sequencing the most valuable type-strain genomes for metagenomic binning, comparative biology and taxonomic classification.</title>
        <authorList>
            <person name="Goeker M."/>
        </authorList>
    </citation>
    <scope>NUCLEOTIDE SEQUENCE [LARGE SCALE GENOMIC DNA]</scope>
    <source>
        <strain evidence="2 3">DSM 101727</strain>
    </source>
</reference>
<sequence length="293" mass="32513">MEDREPTIRSRALGEGLREAMNSAGYNASEMARQLDWSHSKVSRLLAGTRGGSSNDVSAWLATCRVIGPERVRLMKLCTDQNRPGLLQTHGSRLPLQLRELMDYENKSSAIGEYEASMVSGLLQTGDYARAVISRNVNVPAEEVDDRVYARLARQGLLSKPQPPRLTFFLHEPVLKTPVGSLATMSDQLHHLLRLSVRRNLTLRVVPTAMGAHAAMTGSFRLMDVSNFKKIVYLESETSSLFLEKPIEIGAYANILAALDRSALPEGQSKELIASIATELYADREDHDEHDRA</sequence>
<dbReference type="InterPro" id="IPR001387">
    <property type="entry name" value="Cro/C1-type_HTH"/>
</dbReference>
<dbReference type="AlphaFoldDB" id="A0A4V2ERM3"/>
<keyword evidence="3" id="KW-1185">Reference proteome</keyword>
<dbReference type="Pfam" id="PF19054">
    <property type="entry name" value="DUF5753"/>
    <property type="match status" value="1"/>
</dbReference>
<dbReference type="EMBL" id="SGWQ01000012">
    <property type="protein sequence ID" value="RZS32449.1"/>
    <property type="molecule type" value="Genomic_DNA"/>
</dbReference>
<dbReference type="RefSeq" id="WP_130347895.1">
    <property type="nucleotide sequence ID" value="NZ_SGWQ01000012.1"/>
</dbReference>
<protein>
    <recommendedName>
        <fullName evidence="1">DUF5753 domain-containing protein</fullName>
    </recommendedName>
</protein>
<dbReference type="Pfam" id="PF13560">
    <property type="entry name" value="HTH_31"/>
    <property type="match status" value="1"/>
</dbReference>
<feature type="domain" description="DUF5753" evidence="1">
    <location>
        <begin position="98"/>
        <end position="274"/>
    </location>
</feature>
<organism evidence="2 3">
    <name type="scientific">Herbihabitans rhizosphaerae</name>
    <dbReference type="NCBI Taxonomy" id="1872711"/>
    <lineage>
        <taxon>Bacteria</taxon>
        <taxon>Bacillati</taxon>
        <taxon>Actinomycetota</taxon>
        <taxon>Actinomycetes</taxon>
        <taxon>Pseudonocardiales</taxon>
        <taxon>Pseudonocardiaceae</taxon>
        <taxon>Herbihabitans</taxon>
    </lineage>
</organism>
<gene>
    <name evidence="2" type="ORF">EV193_11283</name>
</gene>
<dbReference type="OrthoDB" id="3672921at2"/>
<proteinExistence type="predicted"/>
<dbReference type="InterPro" id="IPR043917">
    <property type="entry name" value="DUF5753"/>
</dbReference>
<evidence type="ECO:0000259" key="1">
    <source>
        <dbReference type="Pfam" id="PF19054"/>
    </source>
</evidence>
<evidence type="ECO:0000313" key="2">
    <source>
        <dbReference type="EMBL" id="RZS32449.1"/>
    </source>
</evidence>